<evidence type="ECO:0000313" key="7">
    <source>
        <dbReference type="Ensembl" id="ENSPANP00000059264.1"/>
    </source>
</evidence>
<feature type="domain" description="CCHC-type" evidence="6">
    <location>
        <begin position="366"/>
        <end position="381"/>
    </location>
</feature>
<dbReference type="InterPro" id="IPR050195">
    <property type="entry name" value="Primate_lentivir_Gag_pol-like"/>
</dbReference>
<dbReference type="GO" id="GO:0016032">
    <property type="term" value="P:viral process"/>
    <property type="evidence" value="ECO:0007669"/>
    <property type="project" value="InterPro"/>
</dbReference>
<dbReference type="Pfam" id="PF00607">
    <property type="entry name" value="Gag_p24"/>
    <property type="match status" value="1"/>
</dbReference>
<dbReference type="SUPFAM" id="SSF57756">
    <property type="entry name" value="Retrovirus zinc finger-like domains"/>
    <property type="match status" value="1"/>
</dbReference>
<dbReference type="PROSITE" id="PS50158">
    <property type="entry name" value="ZF_CCHC"/>
    <property type="match status" value="1"/>
</dbReference>
<evidence type="ECO:0000256" key="5">
    <source>
        <dbReference type="PROSITE-ProRule" id="PRU00047"/>
    </source>
</evidence>
<dbReference type="Pfam" id="PF00098">
    <property type="entry name" value="zf-CCHC"/>
    <property type="match status" value="1"/>
</dbReference>
<name>A0A8I5NBQ8_PAPAN</name>
<dbReference type="AlphaFoldDB" id="A0A8I5NBQ8"/>
<dbReference type="InterPro" id="IPR008919">
    <property type="entry name" value="Retrov_capsid_N"/>
</dbReference>
<dbReference type="InterPro" id="IPR036875">
    <property type="entry name" value="Znf_CCHC_sf"/>
</dbReference>
<dbReference type="Gene3D" id="1.10.375.10">
    <property type="entry name" value="Human Immunodeficiency Virus Type 1 Capsid Protein"/>
    <property type="match status" value="1"/>
</dbReference>
<sequence>MVQMWAVVHSTLELFHTDDEEEGECNEVTEEVTDQVYLPAKAKAAKEGEVHPYPSAPPHYYFEEKDPPDLSFLEDTGRKVVAPVAVRTAPRATAVISIQAGIQQARREGDLEAWQFPVRIHAPDQQGNIIATFESFPFKLLKKFEQAINQYGPGSPSVTGLLKNVAVSSRMIPSDWDALTRACLTPAQFLQFKTWWADEAPIQAARNAQAQPQINTTADQLLGVGGWAGLDAQLVMQDDAIEPLRGVCVRAWEKITSSGEQYPSFSAVKQGPKEPYTDFTARLQESLKKMIADSAAQDIVLQLLAFDNANPNCQAALRPIRGKAHLVDYIKVCDGIGGNLHKTTLLAQAMAGLRMDKGNTPFPRACFNCGKHGHTKKECRKKSASQAAK</sequence>
<dbReference type="Pfam" id="PF19317">
    <property type="entry name" value="Gag_p24_C"/>
    <property type="match status" value="1"/>
</dbReference>
<dbReference type="Ensembl" id="ENSPANT00000071953.1">
    <property type="protein sequence ID" value="ENSPANP00000059264.1"/>
    <property type="gene ID" value="ENSPANG00000044122.1"/>
</dbReference>
<evidence type="ECO:0000256" key="3">
    <source>
        <dbReference type="ARBA" id="ARBA00022771"/>
    </source>
</evidence>
<keyword evidence="1" id="KW-0519">Myristate</keyword>
<dbReference type="Gene3D" id="4.10.60.10">
    <property type="entry name" value="Zinc finger, CCHC-type"/>
    <property type="match status" value="1"/>
</dbReference>
<keyword evidence="4" id="KW-0862">Zinc</keyword>
<dbReference type="PANTHER" id="PTHR40389:SF2">
    <property type="entry name" value="ENDOGENOUS RETROVIRUS GROUP K MEMBER 24 GAG POLYPROTEIN-RELATED"/>
    <property type="match status" value="1"/>
</dbReference>
<dbReference type="GO" id="GO:0008270">
    <property type="term" value="F:zinc ion binding"/>
    <property type="evidence" value="ECO:0007669"/>
    <property type="project" value="UniProtKB-KW"/>
</dbReference>
<keyword evidence="3 5" id="KW-0863">Zinc-finger</keyword>
<dbReference type="Gene3D" id="1.10.1200.30">
    <property type="match status" value="1"/>
</dbReference>
<dbReference type="GeneTree" id="ENSGT00940000162994"/>
<reference evidence="7" key="3">
    <citation type="submission" date="2025-09" db="UniProtKB">
        <authorList>
            <consortium name="Ensembl"/>
        </authorList>
    </citation>
    <scope>IDENTIFICATION</scope>
</reference>
<organism evidence="7 8">
    <name type="scientific">Papio anubis</name>
    <name type="common">Olive baboon</name>
    <dbReference type="NCBI Taxonomy" id="9555"/>
    <lineage>
        <taxon>Eukaryota</taxon>
        <taxon>Metazoa</taxon>
        <taxon>Chordata</taxon>
        <taxon>Craniata</taxon>
        <taxon>Vertebrata</taxon>
        <taxon>Euteleostomi</taxon>
        <taxon>Mammalia</taxon>
        <taxon>Eutheria</taxon>
        <taxon>Euarchontoglires</taxon>
        <taxon>Primates</taxon>
        <taxon>Haplorrhini</taxon>
        <taxon>Catarrhini</taxon>
        <taxon>Cercopithecidae</taxon>
        <taxon>Cercopithecinae</taxon>
        <taxon>Papio</taxon>
    </lineage>
</organism>
<dbReference type="InterPro" id="IPR008916">
    <property type="entry name" value="Retrov_capsid_C"/>
</dbReference>
<dbReference type="InterPro" id="IPR001878">
    <property type="entry name" value="Znf_CCHC"/>
</dbReference>
<protein>
    <recommendedName>
        <fullName evidence="6">CCHC-type domain-containing protein</fullName>
    </recommendedName>
</protein>
<proteinExistence type="predicted"/>
<accession>A0A8I5NBQ8</accession>
<reference evidence="7 8" key="1">
    <citation type="submission" date="2012-03" db="EMBL/GenBank/DDBJ databases">
        <title>Whole Genome Assembly of Papio anubis.</title>
        <authorList>
            <person name="Liu Y.L."/>
            <person name="Abraham K.A."/>
            <person name="Akbar H.A."/>
            <person name="Ali S.A."/>
            <person name="Anosike U.A."/>
            <person name="Aqrawi P.A."/>
            <person name="Arias F.A."/>
            <person name="Attaway T.A."/>
            <person name="Awwad R.A."/>
            <person name="Babu C.B."/>
            <person name="Bandaranaike D.B."/>
            <person name="Battles P.B."/>
            <person name="Bell A.B."/>
            <person name="Beltran B.B."/>
            <person name="Berhane-Mersha D.B."/>
            <person name="Bess C.B."/>
            <person name="Bickham C.B."/>
            <person name="Bolden T.B."/>
            <person name="Carter K.C."/>
            <person name="Chau D.C."/>
            <person name="Chavez A.C."/>
            <person name="Clerc-Blankenburg K.C."/>
            <person name="Coyle M.C."/>
            <person name="Dao M.D."/>
            <person name="Davila M.L.D."/>
            <person name="Davy-Carroll L.D."/>
            <person name="Denson S.D."/>
            <person name="Dinh H.D."/>
            <person name="Fernandez S.F."/>
            <person name="Fernando P.F."/>
            <person name="Forbes L.F."/>
            <person name="Francis C.F."/>
            <person name="Francisco L.F."/>
            <person name="Fu Q.F."/>
            <person name="Garcia-Iii R.G."/>
            <person name="Garrett T.G."/>
            <person name="Gross S.G."/>
            <person name="Gubbala S.G."/>
            <person name="Hirani K.H."/>
            <person name="Hogues M.H."/>
            <person name="Hollins B.H."/>
            <person name="Jackson L.J."/>
            <person name="Javaid M.J."/>
            <person name="Jhangiani S.J."/>
            <person name="Johnson A.J."/>
            <person name="Johnson B.J."/>
            <person name="Jones J.J."/>
            <person name="Joshi V.J."/>
            <person name="Kalu J.K."/>
            <person name="Khan N.K."/>
            <person name="Korchina V.K."/>
            <person name="Kovar C.K."/>
            <person name="Lago L.L."/>
            <person name="Lara F.L."/>
            <person name="Le T.-K.L."/>
            <person name="Lee S.L."/>
            <person name="Legall-Iii F.L."/>
            <person name="Lemon S.L."/>
            <person name="Liu J.L."/>
            <person name="Liu Y.-S.L."/>
            <person name="Liyanage D.L."/>
            <person name="Lopez J.L."/>
            <person name="Lorensuhewa L.L."/>
            <person name="Mata R.M."/>
            <person name="Mathew T.M."/>
            <person name="Mercado C.M."/>
            <person name="Mercado I.M."/>
            <person name="Morales K.M."/>
            <person name="Morgan M.M."/>
            <person name="Munidasa M.M."/>
            <person name="Ngo D.N."/>
            <person name="Nguyen L.N."/>
            <person name="Nguyen T.N."/>
            <person name="Nguyen N.N."/>
            <person name="Obregon M.O."/>
            <person name="Okwuonu G.O."/>
            <person name="Ongeri F.O."/>
            <person name="Onwere C.O."/>
            <person name="Osifeso I.O."/>
            <person name="Parra A.P."/>
            <person name="Patil S.P."/>
            <person name="Perez A.P."/>
            <person name="Perez Y.P."/>
            <person name="Pham C.P."/>
            <person name="Pu L.-L.P."/>
            <person name="Puazo M.P."/>
            <person name="Quiroz J.Q."/>
            <person name="Rouhana J.R."/>
            <person name="Ruiz M.R."/>
            <person name="Ruiz S.-J.R."/>
            <person name="Saada N.S."/>
            <person name="Santibanez J.S."/>
            <person name="Scheel M.S."/>
            <person name="Schneider B.S."/>
            <person name="Simmons D.S."/>
            <person name="Sisson I.S."/>
            <person name="Tang L.-Y.T."/>
            <person name="Thornton R.T."/>
            <person name="Tisius J.T."/>
            <person name="Toledanes G.T."/>
            <person name="Trejos Z.T."/>
            <person name="Usmani K.U."/>
            <person name="Varghese R.V."/>
            <person name="Vattathil S.V."/>
            <person name="Vee V.V."/>
            <person name="Walker D.W."/>
            <person name="Weissenberger G.W."/>
            <person name="White C.W."/>
            <person name="Williams A.W."/>
            <person name="Woodworth J.W."/>
            <person name="Wright R.W."/>
            <person name="Zhu Y.Z."/>
            <person name="Han Y.H."/>
            <person name="Newsham I.N."/>
            <person name="Nazareth L.N."/>
            <person name="Worley K.W."/>
            <person name="Muzny D.M."/>
            <person name="Rogers J.R."/>
            <person name="Gibbs R.G."/>
        </authorList>
    </citation>
    <scope>NUCLEOTIDE SEQUENCE [LARGE SCALE GENOMIC DNA]</scope>
</reference>
<evidence type="ECO:0000259" key="6">
    <source>
        <dbReference type="PROSITE" id="PS50158"/>
    </source>
</evidence>
<keyword evidence="1" id="KW-0449">Lipoprotein</keyword>
<dbReference type="InterPro" id="IPR045345">
    <property type="entry name" value="Gag_p24_C"/>
</dbReference>
<evidence type="ECO:0000256" key="4">
    <source>
        <dbReference type="ARBA" id="ARBA00022833"/>
    </source>
</evidence>
<keyword evidence="8" id="KW-1185">Reference proteome</keyword>
<dbReference type="SMART" id="SM00343">
    <property type="entry name" value="ZnF_C2HC"/>
    <property type="match status" value="1"/>
</dbReference>
<evidence type="ECO:0000313" key="8">
    <source>
        <dbReference type="Proteomes" id="UP000028761"/>
    </source>
</evidence>
<dbReference type="PANTHER" id="PTHR40389">
    <property type="entry name" value="ENDOGENOUS RETROVIRUS GROUP K MEMBER 24 GAG POLYPROTEIN-RELATED"/>
    <property type="match status" value="1"/>
</dbReference>
<dbReference type="Proteomes" id="UP000028761">
    <property type="component" value="Chromosome 6"/>
</dbReference>
<evidence type="ECO:0000256" key="2">
    <source>
        <dbReference type="ARBA" id="ARBA00022723"/>
    </source>
</evidence>
<dbReference type="SUPFAM" id="SSF47353">
    <property type="entry name" value="Retrovirus capsid dimerization domain-like"/>
    <property type="match status" value="1"/>
</dbReference>
<dbReference type="OMA" id="MAEACAN"/>
<reference evidence="7" key="2">
    <citation type="submission" date="2025-08" db="UniProtKB">
        <authorList>
            <consortium name="Ensembl"/>
        </authorList>
    </citation>
    <scope>IDENTIFICATION</scope>
</reference>
<evidence type="ECO:0000256" key="1">
    <source>
        <dbReference type="ARBA" id="ARBA00022707"/>
    </source>
</evidence>
<dbReference type="SUPFAM" id="SSF47943">
    <property type="entry name" value="Retrovirus capsid protein, N-terminal core domain"/>
    <property type="match status" value="1"/>
</dbReference>
<dbReference type="GO" id="GO:0003676">
    <property type="term" value="F:nucleic acid binding"/>
    <property type="evidence" value="ECO:0007669"/>
    <property type="project" value="InterPro"/>
</dbReference>
<keyword evidence="2" id="KW-0479">Metal-binding</keyword>